<dbReference type="PRINTS" id="PR00622">
    <property type="entry name" value="HISTONEH3"/>
</dbReference>
<evidence type="ECO:0000313" key="5">
    <source>
        <dbReference type="EMBL" id="CCA78013.1"/>
    </source>
</evidence>
<dbReference type="EMBL" id="CAFZ01001880">
    <property type="protein sequence ID" value="CCA78013.1"/>
    <property type="molecule type" value="Genomic_DNA"/>
</dbReference>
<comment type="caution">
    <text evidence="5">The sequence shown here is derived from an EMBL/GenBank/DDBJ whole genome shotgun (WGS) entry which is preliminary data.</text>
</comment>
<feature type="compositionally biased region" description="Polar residues" evidence="4">
    <location>
        <begin position="59"/>
        <end position="75"/>
    </location>
</feature>
<dbReference type="InParanoid" id="G4U354"/>
<evidence type="ECO:0000256" key="3">
    <source>
        <dbReference type="ARBA" id="ARBA00023269"/>
    </source>
</evidence>
<keyword evidence="2" id="KW-0158">Chromosome</keyword>
<protein>
    <submittedName>
        <fullName evidence="5">Uncharacterized protein</fullName>
    </submittedName>
</protein>
<dbReference type="InterPro" id="IPR000164">
    <property type="entry name" value="Histone_H3/CENP-A"/>
</dbReference>
<dbReference type="OrthoDB" id="3036637at2759"/>
<reference evidence="5 6" key="1">
    <citation type="journal article" date="2011" name="PLoS Pathog.">
        <title>Endophytic Life Strategies Decoded by Genome and Transcriptome Analyses of the Mutualistic Root Symbiont Piriformospora indica.</title>
        <authorList>
            <person name="Zuccaro A."/>
            <person name="Lahrmann U."/>
            <person name="Guldener U."/>
            <person name="Langen G."/>
            <person name="Pfiffi S."/>
            <person name="Biedenkopf D."/>
            <person name="Wong P."/>
            <person name="Samans B."/>
            <person name="Grimm C."/>
            <person name="Basiewicz M."/>
            <person name="Murat C."/>
            <person name="Martin F."/>
            <person name="Kogel K.H."/>
        </authorList>
    </citation>
    <scope>NUCLEOTIDE SEQUENCE [LARGE SCALE GENOMIC DNA]</scope>
    <source>
        <strain evidence="5 6">DSM 11827</strain>
    </source>
</reference>
<feature type="region of interest" description="Disordered" evidence="4">
    <location>
        <begin position="1"/>
        <end position="94"/>
    </location>
</feature>
<sequence length="94" mass="10108">MARTRQTSRKSTGGKAPRKQLSSRWIHTHANKTRIKCLRSSSKRVPGAVPDHEAEFNEPAQTSLLGGTPDNSSSSRHQELLPSGADDTVASSVG</sequence>
<dbReference type="GO" id="GO:0003677">
    <property type="term" value="F:DNA binding"/>
    <property type="evidence" value="ECO:0007669"/>
    <property type="project" value="InterPro"/>
</dbReference>
<evidence type="ECO:0000256" key="1">
    <source>
        <dbReference type="ARBA" id="ARBA00004286"/>
    </source>
</evidence>
<dbReference type="AlphaFoldDB" id="G4U354"/>
<evidence type="ECO:0000313" key="6">
    <source>
        <dbReference type="Proteomes" id="UP000007148"/>
    </source>
</evidence>
<keyword evidence="6" id="KW-1185">Reference proteome</keyword>
<organism evidence="5 6">
    <name type="scientific">Serendipita indica (strain DSM 11827)</name>
    <name type="common">Root endophyte fungus</name>
    <name type="synonym">Piriformospora indica</name>
    <dbReference type="NCBI Taxonomy" id="1109443"/>
    <lineage>
        <taxon>Eukaryota</taxon>
        <taxon>Fungi</taxon>
        <taxon>Dikarya</taxon>
        <taxon>Basidiomycota</taxon>
        <taxon>Agaricomycotina</taxon>
        <taxon>Agaricomycetes</taxon>
        <taxon>Sebacinales</taxon>
        <taxon>Serendipitaceae</taxon>
        <taxon>Serendipita</taxon>
    </lineage>
</organism>
<proteinExistence type="predicted"/>
<name>G4U354_SERID</name>
<dbReference type="PROSITE" id="PS00322">
    <property type="entry name" value="HISTONE_H3_1"/>
    <property type="match status" value="1"/>
</dbReference>
<evidence type="ECO:0000256" key="4">
    <source>
        <dbReference type="SAM" id="MobiDB-lite"/>
    </source>
</evidence>
<feature type="compositionally biased region" description="Basic residues" evidence="4">
    <location>
        <begin position="26"/>
        <end position="37"/>
    </location>
</feature>
<keyword evidence="3" id="KW-0238">DNA-binding</keyword>
<dbReference type="GO" id="GO:0000786">
    <property type="term" value="C:nucleosome"/>
    <property type="evidence" value="ECO:0007669"/>
    <property type="project" value="UniProtKB-KW"/>
</dbReference>
<evidence type="ECO:0000256" key="2">
    <source>
        <dbReference type="ARBA" id="ARBA00022454"/>
    </source>
</evidence>
<dbReference type="GO" id="GO:0030527">
    <property type="term" value="F:structural constituent of chromatin"/>
    <property type="evidence" value="ECO:0007669"/>
    <property type="project" value="InterPro"/>
</dbReference>
<accession>G4U354</accession>
<comment type="subcellular location">
    <subcellularLocation>
        <location evidence="1">Chromosome</location>
    </subcellularLocation>
</comment>
<gene>
    <name evidence="5" type="ORF">PIIN_08906</name>
</gene>
<keyword evidence="3" id="KW-0544">Nucleosome core</keyword>
<dbReference type="Proteomes" id="UP000007148">
    <property type="component" value="Unassembled WGS sequence"/>
</dbReference>
<dbReference type="HOGENOM" id="CLU_2387004_0_0_1"/>